<accession>A0AAD7XI19</accession>
<dbReference type="PRINTS" id="PR00892">
    <property type="entry name" value="RABGDI"/>
</dbReference>
<evidence type="ECO:0000256" key="1">
    <source>
        <dbReference type="ARBA" id="ARBA00005593"/>
    </source>
</evidence>
<dbReference type="FunFam" id="1.10.405.10:FF:000001">
    <property type="entry name" value="Rab GDP dissociation inhibitor"/>
    <property type="match status" value="1"/>
</dbReference>
<dbReference type="SUPFAM" id="SSF51905">
    <property type="entry name" value="FAD/NAD(P)-binding domain"/>
    <property type="match status" value="2"/>
</dbReference>
<dbReference type="Gene3D" id="3.50.50.60">
    <property type="entry name" value="FAD/NAD(P)-binding domain"/>
    <property type="match status" value="1"/>
</dbReference>
<evidence type="ECO:0000313" key="3">
    <source>
        <dbReference type="EMBL" id="KAJ8599176.1"/>
    </source>
</evidence>
<comment type="similarity">
    <text evidence="1 2">Belongs to the Rab GDI family.</text>
</comment>
<dbReference type="GO" id="GO:0005737">
    <property type="term" value="C:cytoplasm"/>
    <property type="evidence" value="ECO:0007669"/>
    <property type="project" value="TreeGrafter"/>
</dbReference>
<dbReference type="InterPro" id="IPR036188">
    <property type="entry name" value="FAD/NAD-bd_sf"/>
</dbReference>
<protein>
    <recommendedName>
        <fullName evidence="2">Rab GDP dissociation inhibitor</fullName>
    </recommendedName>
</protein>
<dbReference type="InterPro" id="IPR018203">
    <property type="entry name" value="GDP_dissociation_inhibitor"/>
</dbReference>
<dbReference type="GO" id="GO:0005093">
    <property type="term" value="F:Rab GDP-dissociation inhibitor activity"/>
    <property type="evidence" value="ECO:0007669"/>
    <property type="project" value="InterPro"/>
</dbReference>
<evidence type="ECO:0000256" key="2">
    <source>
        <dbReference type="RuleBase" id="RU363124"/>
    </source>
</evidence>
<reference evidence="3" key="1">
    <citation type="submission" date="2023-01" db="EMBL/GenBank/DDBJ databases">
        <title>Metagenome sequencing of chrysophaentin producing Chrysophaeum taylorii.</title>
        <authorList>
            <person name="Davison J."/>
            <person name="Bewley C."/>
        </authorList>
    </citation>
    <scope>NUCLEOTIDE SEQUENCE</scope>
    <source>
        <strain evidence="3">NIES-1699</strain>
    </source>
</reference>
<evidence type="ECO:0000313" key="4">
    <source>
        <dbReference type="Proteomes" id="UP001230188"/>
    </source>
</evidence>
<dbReference type="Gene3D" id="1.10.405.10">
    <property type="entry name" value="Guanine Nucleotide Dissociation Inhibitor, domain 1"/>
    <property type="match status" value="1"/>
</dbReference>
<dbReference type="PRINTS" id="PR00891">
    <property type="entry name" value="RABGDIREP"/>
</dbReference>
<dbReference type="GO" id="GO:0015031">
    <property type="term" value="P:protein transport"/>
    <property type="evidence" value="ECO:0007669"/>
    <property type="project" value="InterPro"/>
</dbReference>
<dbReference type="AlphaFoldDB" id="A0AAD7XI19"/>
<dbReference type="Proteomes" id="UP001230188">
    <property type="component" value="Unassembled WGS sequence"/>
</dbReference>
<dbReference type="SUPFAM" id="SSF54373">
    <property type="entry name" value="FAD-linked reductases, C-terminal domain"/>
    <property type="match status" value="1"/>
</dbReference>
<comment type="caution">
    <text evidence="3">The sequence shown here is derived from an EMBL/GenBank/DDBJ whole genome shotgun (WGS) entry which is preliminary data.</text>
</comment>
<proteinExistence type="inferred from homology"/>
<organism evidence="3 4">
    <name type="scientific">Chrysophaeum taylorii</name>
    <dbReference type="NCBI Taxonomy" id="2483200"/>
    <lineage>
        <taxon>Eukaryota</taxon>
        <taxon>Sar</taxon>
        <taxon>Stramenopiles</taxon>
        <taxon>Ochrophyta</taxon>
        <taxon>Pelagophyceae</taxon>
        <taxon>Pelagomonadales</taxon>
        <taxon>Pelagomonadaceae</taxon>
        <taxon>Chrysophaeum</taxon>
    </lineage>
</organism>
<dbReference type="PANTHER" id="PTHR11787:SF8">
    <property type="entry name" value="RAB GDP DISSOCIATION INHIBITOR"/>
    <property type="match status" value="1"/>
</dbReference>
<dbReference type="Gene3D" id="3.30.519.10">
    <property type="entry name" value="Guanine Nucleotide Dissociation Inhibitor, domain 2"/>
    <property type="match status" value="1"/>
</dbReference>
<dbReference type="Pfam" id="PF00996">
    <property type="entry name" value="GDI"/>
    <property type="match status" value="1"/>
</dbReference>
<sequence>MEEADAQTVEENAPVAAFPWLPEGCEAMADGEYDAIVMGTGLKECIMSGLLSTMGKKVLHVDRNNYYGADSASLNLSNLYAKFNGGAEPPQQFYEALGHNRDFNVDLIPKCIMACGKLVKMLLHTKVTRYLEFKSLDASYVYRNGKVYKVPATATEALSSSLLGLFEKRRFRKFLMYVANYEHGNPKTYEGHDLTKETMNELYEKFGLEKATREFVGHAMALRLDDKYLDEPALPAFEAIKLYCYSLDRYGKSPYIYPMYGLGGLPEGFSRLCAIHGGTFMLNRSIDEVLFDKDGKAWGVRGGNQVAKADIVLGDPSYFPNKRTKVGRVVRSICFLSHPIPNTNNAESLQIIIPAAQVGRTHDIYVVMVSNSHQVTAPGKYVAICSTTVETDNPTTELEPALAILGSIMTKFDDVVDLYEPANGDGSQDHCFISTSFDATSHFETTSNDVLDLYFKVTGARLDLTINADSTKGDY</sequence>
<dbReference type="EMBL" id="JAQMWT010000583">
    <property type="protein sequence ID" value="KAJ8599176.1"/>
    <property type="molecule type" value="Genomic_DNA"/>
</dbReference>
<dbReference type="GO" id="GO:0016192">
    <property type="term" value="P:vesicle-mediated transport"/>
    <property type="evidence" value="ECO:0007669"/>
    <property type="project" value="TreeGrafter"/>
</dbReference>
<dbReference type="InterPro" id="IPR000806">
    <property type="entry name" value="RabGDI"/>
</dbReference>
<keyword evidence="4" id="KW-1185">Reference proteome</keyword>
<gene>
    <name evidence="3" type="ORF">CTAYLR_010152</name>
</gene>
<name>A0AAD7XI19_9STRA</name>
<dbReference type="PANTHER" id="PTHR11787">
    <property type="entry name" value="RAB GDP-DISSOCIATION INHIBITOR"/>
    <property type="match status" value="1"/>
</dbReference>
<dbReference type="GO" id="GO:0007264">
    <property type="term" value="P:small GTPase-mediated signal transduction"/>
    <property type="evidence" value="ECO:0007669"/>
    <property type="project" value="InterPro"/>
</dbReference>